<evidence type="ECO:0000313" key="4">
    <source>
        <dbReference type="Proteomes" id="UP000008204"/>
    </source>
</evidence>
<proteinExistence type="inferred from homology"/>
<dbReference type="SUPFAM" id="SSF53271">
    <property type="entry name" value="PRTase-like"/>
    <property type="match status" value="1"/>
</dbReference>
<dbReference type="CDD" id="cd06223">
    <property type="entry name" value="PRTases_typeI"/>
    <property type="match status" value="1"/>
</dbReference>
<dbReference type="Proteomes" id="UP000008204">
    <property type="component" value="Chromosome"/>
</dbReference>
<dbReference type="Gene3D" id="3.40.50.2020">
    <property type="match status" value="1"/>
</dbReference>
<dbReference type="PANTHER" id="PTHR47505">
    <property type="entry name" value="DNA UTILIZATION PROTEIN YHGH"/>
    <property type="match status" value="1"/>
</dbReference>
<comment type="similarity">
    <text evidence="1">Belongs to the ComF/GntX family.</text>
</comment>
<dbReference type="KEGG" id="cyp:PCC8801_0531"/>
<keyword evidence="4" id="KW-1185">Reference proteome</keyword>
<evidence type="ECO:0000313" key="3">
    <source>
        <dbReference type="EMBL" id="ACK64622.1"/>
    </source>
</evidence>
<feature type="domain" description="Phosphoribosyltransferase" evidence="2">
    <location>
        <begin position="119"/>
        <end position="215"/>
    </location>
</feature>
<accession>B7JVQ1</accession>
<evidence type="ECO:0000259" key="2">
    <source>
        <dbReference type="Pfam" id="PF00156"/>
    </source>
</evidence>
<dbReference type="OrthoDB" id="9779910at2"/>
<dbReference type="STRING" id="41431.PCC8801_0531"/>
<dbReference type="RefSeq" id="WP_012593899.1">
    <property type="nucleotide sequence ID" value="NC_011726.1"/>
</dbReference>
<gene>
    <name evidence="3" type="ordered locus">PCC8801_0531</name>
</gene>
<dbReference type="InterPro" id="IPR000836">
    <property type="entry name" value="PRTase_dom"/>
</dbReference>
<dbReference type="EMBL" id="CP001287">
    <property type="protein sequence ID" value="ACK64622.1"/>
    <property type="molecule type" value="Genomic_DNA"/>
</dbReference>
<dbReference type="InterPro" id="IPR051910">
    <property type="entry name" value="ComF/GntX_DNA_util-trans"/>
</dbReference>
<dbReference type="AlphaFoldDB" id="B7JVQ1"/>
<evidence type="ECO:0000256" key="1">
    <source>
        <dbReference type="ARBA" id="ARBA00008007"/>
    </source>
</evidence>
<sequence>MLKGFLSLFLQENCPLCERSTPETICFYCQKQLKSCQAKVPSQFWLGDLPLFVWGYYDGKLKQAITALKYNKHEQIGELLGVWLGESWLNFSLPKSLPSLTVIPIPLHPQKQKERGFNQAEIIAQGFCQITRYPLDLKVLKRVKQTEAMFGLNSQQRHENIKQAFQVETSLKKGKPPLTVLLVDDIYTTGTTAQEATRMLRQQGIKVLGVAAIAKPH</sequence>
<reference evidence="4" key="1">
    <citation type="journal article" date="2011" name="MBio">
        <title>Novel metabolic attributes of the genus Cyanothece, comprising a group of unicellular nitrogen-fixing Cyanobacteria.</title>
        <authorList>
            <person name="Bandyopadhyay A."/>
            <person name="Elvitigala T."/>
            <person name="Welsh E."/>
            <person name="Stockel J."/>
            <person name="Liberton M."/>
            <person name="Min H."/>
            <person name="Sherman L.A."/>
            <person name="Pakrasi H.B."/>
        </authorList>
    </citation>
    <scope>NUCLEOTIDE SEQUENCE [LARGE SCALE GENOMIC DNA]</scope>
    <source>
        <strain evidence="4">PCC 8801</strain>
    </source>
</reference>
<protein>
    <recommendedName>
        <fullName evidence="2">Phosphoribosyltransferase domain-containing protein</fullName>
    </recommendedName>
</protein>
<dbReference type="Pfam" id="PF00156">
    <property type="entry name" value="Pribosyltran"/>
    <property type="match status" value="1"/>
</dbReference>
<dbReference type="HOGENOM" id="CLU_054549_1_0_3"/>
<organism evidence="3 4">
    <name type="scientific">Rippkaea orientalis (strain PCC 8801 / RF-1)</name>
    <name type="common">Cyanothece sp. (strain PCC 8801)</name>
    <dbReference type="NCBI Taxonomy" id="41431"/>
    <lineage>
        <taxon>Bacteria</taxon>
        <taxon>Bacillati</taxon>
        <taxon>Cyanobacteriota</taxon>
        <taxon>Cyanophyceae</taxon>
        <taxon>Oscillatoriophycideae</taxon>
        <taxon>Chroococcales</taxon>
        <taxon>Aphanothecaceae</taxon>
        <taxon>Rippkaea</taxon>
        <taxon>Rippkaea orientalis</taxon>
    </lineage>
</organism>
<name>B7JVQ1_RIPO1</name>
<dbReference type="eggNOG" id="COG1040">
    <property type="taxonomic scope" value="Bacteria"/>
</dbReference>
<dbReference type="InterPro" id="IPR029057">
    <property type="entry name" value="PRTase-like"/>
</dbReference>
<dbReference type="PANTHER" id="PTHR47505:SF1">
    <property type="entry name" value="DNA UTILIZATION PROTEIN YHGH"/>
    <property type="match status" value="1"/>
</dbReference>